<evidence type="ECO:0000256" key="1">
    <source>
        <dbReference type="SAM" id="MobiDB-lite"/>
    </source>
</evidence>
<dbReference type="InterPro" id="IPR005135">
    <property type="entry name" value="Endo/exonuclease/phosphatase"/>
</dbReference>
<dbReference type="InterPro" id="IPR036691">
    <property type="entry name" value="Endo/exonu/phosph_ase_sf"/>
</dbReference>
<reference key="1">
    <citation type="journal article" date="1999" name="Nature">
        <title>Sequence and analysis of chromosome 2 of the plant Arabidopsis thaliana.</title>
        <authorList>
            <person name="Lin X."/>
            <person name="Kaul S."/>
            <person name="Rounsley S."/>
            <person name="Shea T.P."/>
            <person name="Benito M.I."/>
            <person name="Town C.D."/>
            <person name="Fujii C.Y."/>
            <person name="Mason T."/>
            <person name="Bowman C.L."/>
            <person name="Barnstead M."/>
            <person name="Feldblyum T.V."/>
            <person name="Buell C.R."/>
            <person name="Ketchum K.A."/>
            <person name="Lee J."/>
            <person name="Ronning C.M."/>
            <person name="Koo H.L."/>
            <person name="Moffat K.S."/>
            <person name="Cronin L.A."/>
            <person name="Shen M."/>
            <person name="Pai G."/>
            <person name="Van Aken S."/>
            <person name="Umayam L."/>
            <person name="Tallon L.J."/>
            <person name="Gill J.E."/>
            <person name="Adams M.D."/>
            <person name="Carrera A.J."/>
            <person name="Creasy T.H."/>
            <person name="Goodman H.M."/>
            <person name="Somerville C.R."/>
            <person name="Copenhaver G.P."/>
            <person name="Preuss D."/>
            <person name="Nierman W.C."/>
            <person name="White O."/>
            <person name="Eisen J.A."/>
            <person name="Salzberg S.L."/>
            <person name="Fraser C.M."/>
            <person name="Venter J.C."/>
        </authorList>
    </citation>
    <scope>NUCLEOTIDE SEQUENCE [LARGE SCALE GENOMIC DNA]</scope>
    <source>
        <strain>cv. Columbia</strain>
    </source>
</reference>
<accession>Q9SL12</accession>
<evidence type="ECO:0000259" key="3">
    <source>
        <dbReference type="Pfam" id="PF03372"/>
    </source>
</evidence>
<protein>
    <submittedName>
        <fullName evidence="4">Putative non-LTR retroelement reverse transcriptase</fullName>
    </submittedName>
</protein>
<keyword evidence="4" id="KW-0695">RNA-directed DNA polymerase</keyword>
<keyword evidence="4" id="KW-0548">Nucleotidyltransferase</keyword>
<feature type="domain" description="Endonuclease/exonuclease/phosphatase" evidence="3">
    <location>
        <begin position="277"/>
        <end position="437"/>
    </location>
</feature>
<keyword evidence="4" id="KW-0808">Transferase</keyword>
<dbReference type="AlphaFoldDB" id="Q9SL12"/>
<dbReference type="PANTHER" id="PTHR33116:SF80">
    <property type="entry name" value="REVERSE TRANSCRIPTASE ZINC-BINDING DOMAIN-CONTAINING PROTEIN"/>
    <property type="match status" value="1"/>
</dbReference>
<feature type="domain" description="Reverse transcriptase" evidence="2">
    <location>
        <begin position="632"/>
        <end position="694"/>
    </location>
</feature>
<proteinExistence type="predicted"/>
<name>Q9SL12_ARATH</name>
<dbReference type="PANTHER" id="PTHR33116">
    <property type="entry name" value="REVERSE TRANSCRIPTASE ZINC-BINDING DOMAIN-CONTAINING PROTEIN-RELATED-RELATED"/>
    <property type="match status" value="1"/>
</dbReference>
<sequence length="977" mass="112648">MRRRVLNRRMWNIMDIPMVLSKWTPFQEDSQPAMKSIQLLVTLTDVPPSMFTDKGLEFLASAVGKPIRLHPKTEACVSFDEAQILIEADLTKDLPREYVFTGEEEGELDAVITYSYPWLPPRFNGCGKWGHLKETCLSIEKTSTGNSDFVTIPAVASEPVQPSSPITGKAKEVVHVTLDEVPKIQSNAPGEVEVERGEDEGWITPKTTLSPGKSHVGLKFGEVSILSNSYFVLRGAEDIGEEISKEMEPHEPEEKSKQADTQTQEVENKEKKTQWIWVLWKSNVRLTPFYKSGQLITCSVKLEDQLEEFFCSFVYASNFVEERKNLWAELQDHKDSPIISSKPWLIFGDFNVTLDMKEHSNCDSNPVVTSGMRDFQQMIRSCDLSDMASHGPLYTWCNKKEQDLILKKLDRVMVNDIWAQSFSQAYNVFEAGGCSDHLRCRIMLNDAAERSVKGPKPFKFVNAIIEMEDFKPMVKEHWNKTEPLFMSTSTLFRFSKKLKILKPGIWKLAKERLGNLVTKSKEAYDILCKKQEQHANNPSPQSMEEETEVYNRWVKVAEEDKGMLTTEVTKEEIKRVVFSMPKDKSLGPDGYRTEFYKATWDIIGEEFVLAIKSFFEKGFLPKGVNSTILALIPKKLEEIEMKDYRPISCCNVIYKVISKIIANRLKRLLPNFIAGNQSAFVQDRLLLENLLLTTELKSTIYMAGNLGSHQREIQEKFHFEVGQLPVRYLGLPLLTKRLTATDYAPLLEQLKRKIGSWTHRYLSNAGRLNLISSVLWSICNFWLFAFRLPRECIRDIDKLCSSFLWSGQDLNPRKAKVSWDDVCKPKKEGGLGLRSLKEANDVCCLKVVWKIVSHGNSLWVKWIEKFLLKNETFWFVKENTTLGSWMWRKLIKFREKAKNFCKVEVNKGNCTSFWYDDWSNMGQMVEKVGDRGMIDMGIQRQMTVVEAWDKRRRRRHRAEILNQMEEALENQKQGEAT</sequence>
<feature type="region of interest" description="Disordered" evidence="1">
    <location>
        <begin position="245"/>
        <end position="266"/>
    </location>
</feature>
<dbReference type="SUPFAM" id="SSF56672">
    <property type="entry name" value="DNA/RNA polymerases"/>
    <property type="match status" value="1"/>
</dbReference>
<evidence type="ECO:0000313" key="4">
    <source>
        <dbReference type="EMBL" id="AAD24652.1"/>
    </source>
</evidence>
<dbReference type="EMBL" id="AC006220">
    <property type="protein sequence ID" value="AAD24652.1"/>
    <property type="molecule type" value="Genomic_DNA"/>
</dbReference>
<gene>
    <name evidence="4" type="ordered locus">At2g05550</name>
</gene>
<dbReference type="GO" id="GO:0003964">
    <property type="term" value="F:RNA-directed DNA polymerase activity"/>
    <property type="evidence" value="ECO:0007669"/>
    <property type="project" value="UniProtKB-KW"/>
</dbReference>
<dbReference type="PIR" id="H84469">
    <property type="entry name" value="H84469"/>
</dbReference>
<reference evidence="4" key="3">
    <citation type="submission" date="2002-02" db="EMBL/GenBank/DDBJ databases">
        <authorList>
            <person name="Town C.D."/>
            <person name="Kaul S."/>
        </authorList>
    </citation>
    <scope>NUCLEOTIDE SEQUENCE</scope>
</reference>
<dbReference type="InterPro" id="IPR043502">
    <property type="entry name" value="DNA/RNA_pol_sf"/>
</dbReference>
<dbReference type="Pfam" id="PF03372">
    <property type="entry name" value="Exo_endo_phos"/>
    <property type="match status" value="1"/>
</dbReference>
<dbReference type="Gene3D" id="3.60.10.10">
    <property type="entry name" value="Endonuclease/exonuclease/phosphatase"/>
    <property type="match status" value="1"/>
</dbReference>
<dbReference type="SUPFAM" id="SSF56219">
    <property type="entry name" value="DNase I-like"/>
    <property type="match status" value="1"/>
</dbReference>
<feature type="compositionally biased region" description="Basic and acidic residues" evidence="1">
    <location>
        <begin position="245"/>
        <end position="258"/>
    </location>
</feature>
<organism evidence="4">
    <name type="scientific">Arabidopsis thaliana</name>
    <name type="common">Mouse-ear cress</name>
    <dbReference type="NCBI Taxonomy" id="3702"/>
    <lineage>
        <taxon>Eukaryota</taxon>
        <taxon>Viridiplantae</taxon>
        <taxon>Streptophyta</taxon>
        <taxon>Embryophyta</taxon>
        <taxon>Tracheophyta</taxon>
        <taxon>Spermatophyta</taxon>
        <taxon>Magnoliopsida</taxon>
        <taxon>eudicotyledons</taxon>
        <taxon>Gunneridae</taxon>
        <taxon>Pentapetalae</taxon>
        <taxon>rosids</taxon>
        <taxon>malvids</taxon>
        <taxon>Brassicales</taxon>
        <taxon>Brassicaceae</taxon>
        <taxon>Camelineae</taxon>
        <taxon>Arabidopsis</taxon>
    </lineage>
</organism>
<evidence type="ECO:0000259" key="2">
    <source>
        <dbReference type="Pfam" id="PF00078"/>
    </source>
</evidence>
<dbReference type="Pfam" id="PF00078">
    <property type="entry name" value="RVT_1"/>
    <property type="match status" value="1"/>
</dbReference>
<reference evidence="4" key="2">
    <citation type="submission" date="2000-03" db="EMBL/GenBank/DDBJ databases">
        <authorList>
            <person name="Lin X."/>
            <person name="Kaul S."/>
            <person name="Shea T.P."/>
            <person name="Fujii C.Y."/>
            <person name="Shen M."/>
            <person name="VanAken S.E."/>
            <person name="Barnstead M.E."/>
            <person name="Mason T.M."/>
            <person name="Bowman C.L."/>
            <person name="Ronning C.M."/>
            <person name="Benito M.-I."/>
            <person name="Carrera A.J."/>
            <person name="Creasy T.H."/>
            <person name="Buell C.R."/>
            <person name="Town C.D."/>
            <person name="Nierman W.C."/>
            <person name="Fraser C.M."/>
            <person name="Venter J.C."/>
        </authorList>
    </citation>
    <scope>NUCLEOTIDE SEQUENCE</scope>
</reference>
<dbReference type="InterPro" id="IPR000477">
    <property type="entry name" value="RT_dom"/>
</dbReference>